<accession>A0A1E4TYX6</accession>
<proteinExistence type="predicted"/>
<protein>
    <submittedName>
        <fullName evidence="2">Uncharacterized protein</fullName>
    </submittedName>
</protein>
<keyword evidence="1" id="KW-0812">Transmembrane</keyword>
<name>A0A1E4TYX6_PACTA</name>
<dbReference type="EMBL" id="KV454012">
    <property type="protein sequence ID" value="ODV96946.1"/>
    <property type="molecule type" value="Genomic_DNA"/>
</dbReference>
<sequence length="366" mass="43452">MRNPNYNNVENFSQQENDYKFLGSNEVDINGNQTDYDEPLFELESKLNPVFIEHGELNVKCNLDTRFNMGCKFIGIIRKPKYYIDIVTFNNSFIDIMPYQSKSLNYKPNVFNNQDTFSRLASYFFIFENLPGEIYRHSTLDSISQTDDFKKIRSRIEAYYREGLQWRIWTDYILLLIASYCTLVHLTMLITKQSVIFFQQRNNLNLVIEIENQNFNNNNNNNINKKTKNAKKFLKRLQTFSKFHIILVLLSYLIHRFVSLLNYIIQTFILNVLTENITFNSTKYGLENFRVLSMIISVGFYLFFLLLLHHITFKNSLVEFLTPQSFQENFKKNNLENNGNYKDVEEAIAYDIRNSMADHAADPEYW</sequence>
<organism evidence="2 3">
    <name type="scientific">Pachysolen tannophilus NRRL Y-2460</name>
    <dbReference type="NCBI Taxonomy" id="669874"/>
    <lineage>
        <taxon>Eukaryota</taxon>
        <taxon>Fungi</taxon>
        <taxon>Dikarya</taxon>
        <taxon>Ascomycota</taxon>
        <taxon>Saccharomycotina</taxon>
        <taxon>Pichiomycetes</taxon>
        <taxon>Pachysolenaceae</taxon>
        <taxon>Pachysolen</taxon>
    </lineage>
</organism>
<feature type="transmembrane region" description="Helical" evidence="1">
    <location>
        <begin position="245"/>
        <end position="269"/>
    </location>
</feature>
<dbReference type="Proteomes" id="UP000094236">
    <property type="component" value="Unassembled WGS sequence"/>
</dbReference>
<reference evidence="3" key="1">
    <citation type="submission" date="2016-05" db="EMBL/GenBank/DDBJ databases">
        <title>Comparative genomics of biotechnologically important yeasts.</title>
        <authorList>
            <consortium name="DOE Joint Genome Institute"/>
            <person name="Riley R."/>
            <person name="Haridas S."/>
            <person name="Wolfe K.H."/>
            <person name="Lopes M.R."/>
            <person name="Hittinger C.T."/>
            <person name="Goker M."/>
            <person name="Salamov A."/>
            <person name="Wisecaver J."/>
            <person name="Long T.M."/>
            <person name="Aerts A.L."/>
            <person name="Barry K."/>
            <person name="Choi C."/>
            <person name="Clum A."/>
            <person name="Coughlan A.Y."/>
            <person name="Deshpande S."/>
            <person name="Douglass A.P."/>
            <person name="Hanson S.J."/>
            <person name="Klenk H.-P."/>
            <person name="Labutti K."/>
            <person name="Lapidus A."/>
            <person name="Lindquist E."/>
            <person name="Lipzen A."/>
            <person name="Meier-Kolthoff J.P."/>
            <person name="Ohm R.A."/>
            <person name="Otillar R.P."/>
            <person name="Pangilinan J."/>
            <person name="Peng Y."/>
            <person name="Rokas A."/>
            <person name="Rosa C.A."/>
            <person name="Scheuner C."/>
            <person name="Sibirny A.A."/>
            <person name="Slot J.C."/>
            <person name="Stielow J.B."/>
            <person name="Sun H."/>
            <person name="Kurtzman C.P."/>
            <person name="Blackwell M."/>
            <person name="Grigoriev I.V."/>
            <person name="Jeffries T.W."/>
        </authorList>
    </citation>
    <scope>NUCLEOTIDE SEQUENCE [LARGE SCALE GENOMIC DNA]</scope>
    <source>
        <strain evidence="3">NRRL Y-2460</strain>
    </source>
</reference>
<evidence type="ECO:0000313" key="3">
    <source>
        <dbReference type="Proteomes" id="UP000094236"/>
    </source>
</evidence>
<dbReference type="AlphaFoldDB" id="A0A1E4TYX6"/>
<keyword evidence="3" id="KW-1185">Reference proteome</keyword>
<keyword evidence="1" id="KW-0472">Membrane</keyword>
<evidence type="ECO:0000313" key="2">
    <source>
        <dbReference type="EMBL" id="ODV96946.1"/>
    </source>
</evidence>
<feature type="transmembrane region" description="Helical" evidence="1">
    <location>
        <begin position="172"/>
        <end position="191"/>
    </location>
</feature>
<evidence type="ECO:0000256" key="1">
    <source>
        <dbReference type="SAM" id="Phobius"/>
    </source>
</evidence>
<gene>
    <name evidence="2" type="ORF">PACTADRAFT_32445</name>
</gene>
<keyword evidence="1" id="KW-1133">Transmembrane helix</keyword>
<feature type="transmembrane region" description="Helical" evidence="1">
    <location>
        <begin position="289"/>
        <end position="308"/>
    </location>
</feature>